<gene>
    <name evidence="1" type="ORF">Goshw_026577</name>
</gene>
<dbReference type="AlphaFoldDB" id="A0A7J9LIB4"/>
<comment type="caution">
    <text evidence="1">The sequence shown here is derived from an EMBL/GenBank/DDBJ whole genome shotgun (WGS) entry which is preliminary data.</text>
</comment>
<accession>A0A7J9LIB4</accession>
<protein>
    <submittedName>
        <fullName evidence="1">Uncharacterized protein</fullName>
    </submittedName>
</protein>
<reference evidence="1 2" key="1">
    <citation type="journal article" date="2019" name="Genome Biol. Evol.">
        <title>Insights into the evolution of the New World diploid cottons (Gossypium, subgenus Houzingenia) based on genome sequencing.</title>
        <authorList>
            <person name="Grover C.E."/>
            <person name="Arick M.A. 2nd"/>
            <person name="Thrash A."/>
            <person name="Conover J.L."/>
            <person name="Sanders W.S."/>
            <person name="Peterson D.G."/>
            <person name="Frelichowski J.E."/>
            <person name="Scheffler J.A."/>
            <person name="Scheffler B.E."/>
            <person name="Wendel J.F."/>
        </authorList>
    </citation>
    <scope>NUCLEOTIDE SEQUENCE [LARGE SCALE GENOMIC DNA]</scope>
    <source>
        <strain evidence="1">1</strain>
        <tissue evidence="1">Leaf</tissue>
    </source>
</reference>
<sequence>MALVVALPYSCLQLLREKL</sequence>
<organism evidence="1 2">
    <name type="scientific">Gossypium schwendimanii</name>
    <name type="common">Cotton</name>
    <dbReference type="NCBI Taxonomy" id="34291"/>
    <lineage>
        <taxon>Eukaryota</taxon>
        <taxon>Viridiplantae</taxon>
        <taxon>Streptophyta</taxon>
        <taxon>Embryophyta</taxon>
        <taxon>Tracheophyta</taxon>
        <taxon>Spermatophyta</taxon>
        <taxon>Magnoliopsida</taxon>
        <taxon>eudicotyledons</taxon>
        <taxon>Gunneridae</taxon>
        <taxon>Pentapetalae</taxon>
        <taxon>rosids</taxon>
        <taxon>malvids</taxon>
        <taxon>Malvales</taxon>
        <taxon>Malvaceae</taxon>
        <taxon>Malvoideae</taxon>
        <taxon>Gossypium</taxon>
    </lineage>
</organism>
<name>A0A7J9LIB4_GOSSC</name>
<proteinExistence type="predicted"/>
<evidence type="ECO:0000313" key="2">
    <source>
        <dbReference type="Proteomes" id="UP000593576"/>
    </source>
</evidence>
<dbReference type="EMBL" id="JABFAF010000006">
    <property type="protein sequence ID" value="MBA0858464.1"/>
    <property type="molecule type" value="Genomic_DNA"/>
</dbReference>
<evidence type="ECO:0000313" key="1">
    <source>
        <dbReference type="EMBL" id="MBA0858464.1"/>
    </source>
</evidence>
<keyword evidence="2" id="KW-1185">Reference proteome</keyword>
<dbReference type="Proteomes" id="UP000593576">
    <property type="component" value="Unassembled WGS sequence"/>
</dbReference>